<name>A0AAV0XA35_9HEMI</name>
<feature type="compositionally biased region" description="Polar residues" evidence="1">
    <location>
        <begin position="1"/>
        <end position="22"/>
    </location>
</feature>
<feature type="region of interest" description="Disordered" evidence="1">
    <location>
        <begin position="244"/>
        <end position="299"/>
    </location>
</feature>
<feature type="compositionally biased region" description="Low complexity" evidence="1">
    <location>
        <begin position="79"/>
        <end position="106"/>
    </location>
</feature>
<accession>A0AAV0XA35</accession>
<feature type="compositionally biased region" description="Polar residues" evidence="1">
    <location>
        <begin position="62"/>
        <end position="77"/>
    </location>
</feature>
<evidence type="ECO:0000313" key="2">
    <source>
        <dbReference type="EMBL" id="CAI6364556.1"/>
    </source>
</evidence>
<keyword evidence="3" id="KW-1185">Reference proteome</keyword>
<organism evidence="2 3">
    <name type="scientific">Macrosiphum euphorbiae</name>
    <name type="common">potato aphid</name>
    <dbReference type="NCBI Taxonomy" id="13131"/>
    <lineage>
        <taxon>Eukaryota</taxon>
        <taxon>Metazoa</taxon>
        <taxon>Ecdysozoa</taxon>
        <taxon>Arthropoda</taxon>
        <taxon>Hexapoda</taxon>
        <taxon>Insecta</taxon>
        <taxon>Pterygota</taxon>
        <taxon>Neoptera</taxon>
        <taxon>Paraneoptera</taxon>
        <taxon>Hemiptera</taxon>
        <taxon>Sternorrhyncha</taxon>
        <taxon>Aphidomorpha</taxon>
        <taxon>Aphidoidea</taxon>
        <taxon>Aphididae</taxon>
        <taxon>Macrosiphini</taxon>
        <taxon>Macrosiphum</taxon>
    </lineage>
</organism>
<feature type="compositionally biased region" description="Basic and acidic residues" evidence="1">
    <location>
        <begin position="273"/>
        <end position="283"/>
    </location>
</feature>
<sequence length="299" mass="32153">MYAKTQNFGTPQAATGMPSQPQLIRPGGLFAHKKMSGFLQDADGSDLHDMSSVIEGFQKKNSVGSMGSATTAGNHMASSKKNTSSSSSSSRTMESSSSTSSSSSSSQHVLHRQVSEMMTTSSELQNSQLLQQRILMDGGDVTAVNSAVAEDADCCNPVDGADPLVTFPESPPVLMSNVSPLLNASATRPKPVRVTVQDARLKHPAAATAATTERRVSTVQIGPRGVRVVVVVKQHQQHGFRFAGGAPPARRCPQATRGQRDPGQARRYHRELHRQPRNRDRSEQTPGTDVTWLYYGPEV</sequence>
<dbReference type="AlphaFoldDB" id="A0AAV0XA35"/>
<gene>
    <name evidence="2" type="ORF">MEUPH1_LOCUS19364</name>
</gene>
<evidence type="ECO:0000313" key="3">
    <source>
        <dbReference type="Proteomes" id="UP001160148"/>
    </source>
</evidence>
<feature type="region of interest" description="Disordered" evidence="1">
    <location>
        <begin position="62"/>
        <end position="124"/>
    </location>
</feature>
<dbReference type="Proteomes" id="UP001160148">
    <property type="component" value="Unassembled WGS sequence"/>
</dbReference>
<protein>
    <submittedName>
        <fullName evidence="2">Uncharacterized protein</fullName>
    </submittedName>
</protein>
<proteinExistence type="predicted"/>
<reference evidence="2 3" key="1">
    <citation type="submission" date="2023-01" db="EMBL/GenBank/DDBJ databases">
        <authorList>
            <person name="Whitehead M."/>
        </authorList>
    </citation>
    <scope>NUCLEOTIDE SEQUENCE [LARGE SCALE GENOMIC DNA]</scope>
</reference>
<dbReference type="EMBL" id="CARXXK010000004">
    <property type="protein sequence ID" value="CAI6364556.1"/>
    <property type="molecule type" value="Genomic_DNA"/>
</dbReference>
<evidence type="ECO:0000256" key="1">
    <source>
        <dbReference type="SAM" id="MobiDB-lite"/>
    </source>
</evidence>
<feature type="region of interest" description="Disordered" evidence="1">
    <location>
        <begin position="1"/>
        <end position="28"/>
    </location>
</feature>
<comment type="caution">
    <text evidence="2">The sequence shown here is derived from an EMBL/GenBank/DDBJ whole genome shotgun (WGS) entry which is preliminary data.</text>
</comment>